<accession>A0A8E2I7M3</accession>
<organism evidence="1 2">
    <name type="scientific">Heyndrickxia oleronia</name>
    <dbReference type="NCBI Taxonomy" id="38875"/>
    <lineage>
        <taxon>Bacteria</taxon>
        <taxon>Bacillati</taxon>
        <taxon>Bacillota</taxon>
        <taxon>Bacilli</taxon>
        <taxon>Bacillales</taxon>
        <taxon>Bacillaceae</taxon>
        <taxon>Heyndrickxia</taxon>
    </lineage>
</organism>
<protein>
    <submittedName>
        <fullName evidence="1">Uncharacterized protein</fullName>
    </submittedName>
</protein>
<name>A0A8E2I7M3_9BACI</name>
<comment type="caution">
    <text evidence="1">The sequence shown here is derived from an EMBL/GenBank/DDBJ whole genome shotgun (WGS) entry which is preliminary data.</text>
</comment>
<dbReference type="RefSeq" id="WP_078111470.1">
    <property type="nucleotide sequence ID" value="NZ_CP065424.1"/>
</dbReference>
<evidence type="ECO:0000313" key="1">
    <source>
        <dbReference type="EMBL" id="OOP65578.1"/>
    </source>
</evidence>
<reference evidence="1 2" key="1">
    <citation type="submission" date="2017-01" db="EMBL/GenBank/DDBJ databases">
        <title>Draft genome sequence of Bacillus oleronius.</title>
        <authorList>
            <person name="Allam M."/>
        </authorList>
    </citation>
    <scope>NUCLEOTIDE SEQUENCE [LARGE SCALE GENOMIC DNA]</scope>
    <source>
        <strain evidence="1 2">DSM 9356</strain>
    </source>
</reference>
<dbReference type="EMBL" id="MTLA01000485">
    <property type="protein sequence ID" value="OOP65578.1"/>
    <property type="molecule type" value="Genomic_DNA"/>
</dbReference>
<sequence length="605" mass="70652">MNSVVSADTELDNLIRTIKTIGIKNVFSFDEEWEQKERKASFNEKEITEFLNDIGEEIDTELEELLLEHNIMTVNELLTSSITELESIKTIIDEFISKERDLTELKVLDNLFKKLEQEGIAFKKFANKLSVEDIKGTNGRILFLLDMNMEHIGESNDVILETLVEINKFRDEELDIAIVYSNEKLMHYENHQSKTKYIEDTIQTDKIKVNELEKYLMAHQLWAISKEKEEDKLIKGLNEVLSKAAIGNSLYYYLRIKAKIMNDAIMELISLSEQDFRYLLKDALIEGESIINVLQRLQQSLLNKNEFIRKKTDVEYSRSISDLLEIVNIANDDIVNLLKEVEKVKKFKEQSKKEKFETGVFRNISEYGLVDYSVNHTYEDISTGDIFKLEVLGDESPSYGILITANCDIPIRFGNKFSEGVRRNEENMSLLLFKSCNIEDMEKKIITDNENKLIWPINEINNDTNYLTALYPLNKVLQIDSRILDICTVNDQGKGYLNNEGQYYANFKTYHFKEYFKTNIKKWIEEISLPENYMKDEELIRNLGEMKNQYLELMIGLKYNINFDIDENEFKIQRIGRLETGITLKLLQNYSNKIGRVGVESIPFL</sequence>
<keyword evidence="2" id="KW-1185">Reference proteome</keyword>
<proteinExistence type="predicted"/>
<dbReference type="Proteomes" id="UP000189761">
    <property type="component" value="Unassembled WGS sequence"/>
</dbReference>
<evidence type="ECO:0000313" key="2">
    <source>
        <dbReference type="Proteomes" id="UP000189761"/>
    </source>
</evidence>
<gene>
    <name evidence="1" type="ORF">BWZ43_24845</name>
</gene>
<dbReference type="AlphaFoldDB" id="A0A8E2I7M3"/>